<sequence length="430" mass="47986">MAKVGDRIGWLTVGVASSVAWPEDDVWVEYDHTEYLLHGARLEGERRIAPCISTPADREQIDEALSRLYRFASVLGFFKRGYVDITGHTWGGHMIRYVSPRDTFTTSLQGGKRSFSCNYMPVIEDDQVRKALAFLREGRRLERVHEPYSFLSFFKVIESQFQPRDRVAWVENNLALVTEERAVNRINELRRQGVNVNLHLFESGRCAVAHASVGGNIVDPDIPADRKRIAADLDIVAALANRYIKFDAGVPDEMDLHKSRDRVASWHALMPAESVATLKAGGHLMNEEDLGQLNGATVSVRLWPDVPARQFEGMTLLPTECGDGVVKLIALSARGTIVLAFAMDVANGRMHTLLNEGGMRAGVEIDEEDVEDYTRYFHSVVGNRIVELAIEGAEPVDCEVVIPVNIIPRVPEEAVAHALDQFRRAKQQGS</sequence>
<evidence type="ECO:0000313" key="1">
    <source>
        <dbReference type="EMBL" id="VWC75880.1"/>
    </source>
</evidence>
<dbReference type="Proteomes" id="UP000494110">
    <property type="component" value="Unassembled WGS sequence"/>
</dbReference>
<dbReference type="AlphaFoldDB" id="A0A6P2UYH9"/>
<protein>
    <submittedName>
        <fullName evidence="1">Uncharacterized protein</fullName>
    </submittedName>
</protein>
<dbReference type="EMBL" id="CABVQN010000003">
    <property type="protein sequence ID" value="VWC75880.1"/>
    <property type="molecule type" value="Genomic_DNA"/>
</dbReference>
<name>A0A6P2UYH9_BURL3</name>
<evidence type="ECO:0000313" key="2">
    <source>
        <dbReference type="Proteomes" id="UP000494110"/>
    </source>
</evidence>
<dbReference type="Pfam" id="PF17419">
    <property type="entry name" value="MauJ"/>
    <property type="match status" value="1"/>
</dbReference>
<reference evidence="1 2" key="1">
    <citation type="submission" date="2019-09" db="EMBL/GenBank/DDBJ databases">
        <authorList>
            <person name="Depoorter E."/>
        </authorList>
    </citation>
    <scope>NUCLEOTIDE SEQUENCE [LARGE SCALE GENOMIC DNA]</scope>
    <source>
        <strain evidence="1">R-39750</strain>
    </source>
</reference>
<organism evidence="1 2">
    <name type="scientific">Burkholderia lata (strain ATCC 17760 / DSM 23089 / LMG 22485 / NCIMB 9086 / R18194 / 383)</name>
    <dbReference type="NCBI Taxonomy" id="482957"/>
    <lineage>
        <taxon>Bacteria</taxon>
        <taxon>Pseudomonadati</taxon>
        <taxon>Pseudomonadota</taxon>
        <taxon>Betaproteobacteria</taxon>
        <taxon>Burkholderiales</taxon>
        <taxon>Burkholderiaceae</taxon>
        <taxon>Burkholderia</taxon>
        <taxon>Burkholderia cepacia complex</taxon>
    </lineage>
</organism>
<accession>A0A6P2UYH9</accession>
<dbReference type="InterPro" id="IPR035383">
    <property type="entry name" value="MauJ"/>
</dbReference>
<proteinExistence type="predicted"/>
<gene>
    <name evidence="1" type="ORF">BLA39750_00867</name>
</gene>